<gene>
    <name evidence="1" type="ORF">PCAMFM013_S022g000191</name>
</gene>
<sequence>MAILDNAESVYKVHHDMARPDWHIEMIPRLALSKFFWVHSARSQLRKSSRLTSPSWV</sequence>
<reference evidence="1 2" key="1">
    <citation type="journal article" date="2014" name="Nat. Commun.">
        <title>Multiple recent horizontal transfers of a large genomic region in cheese making fungi.</title>
        <authorList>
            <person name="Cheeseman K."/>
            <person name="Ropars J."/>
            <person name="Renault P."/>
            <person name="Dupont J."/>
            <person name="Gouzy J."/>
            <person name="Branca A."/>
            <person name="Abraham A.L."/>
            <person name="Ceppi M."/>
            <person name="Conseiller E."/>
            <person name="Debuchy R."/>
            <person name="Malagnac F."/>
            <person name="Goarin A."/>
            <person name="Silar P."/>
            <person name="Lacoste S."/>
            <person name="Sallet E."/>
            <person name="Bensimon A."/>
            <person name="Giraud T."/>
            <person name="Brygoo Y."/>
        </authorList>
    </citation>
    <scope>NUCLEOTIDE SEQUENCE [LARGE SCALE GENOMIC DNA]</scope>
    <source>
        <strain evidence="2">FM 013</strain>
    </source>
</reference>
<dbReference type="AlphaFoldDB" id="A0A0G4PMY5"/>
<protein>
    <submittedName>
        <fullName evidence="1">Str. FM013</fullName>
    </submittedName>
</protein>
<keyword evidence="2" id="KW-1185">Reference proteome</keyword>
<name>A0A0G4PMY5_PENC3</name>
<evidence type="ECO:0000313" key="1">
    <source>
        <dbReference type="EMBL" id="CRL27511.1"/>
    </source>
</evidence>
<dbReference type="Proteomes" id="UP000053732">
    <property type="component" value="Unassembled WGS sequence"/>
</dbReference>
<proteinExistence type="predicted"/>
<accession>A0A0G4PMY5</accession>
<evidence type="ECO:0000313" key="2">
    <source>
        <dbReference type="Proteomes" id="UP000053732"/>
    </source>
</evidence>
<dbReference type="EMBL" id="HG793155">
    <property type="protein sequence ID" value="CRL27511.1"/>
    <property type="molecule type" value="Genomic_DNA"/>
</dbReference>
<organism evidence="1 2">
    <name type="scientific">Penicillium camemberti (strain FM 013)</name>
    <dbReference type="NCBI Taxonomy" id="1429867"/>
    <lineage>
        <taxon>Eukaryota</taxon>
        <taxon>Fungi</taxon>
        <taxon>Dikarya</taxon>
        <taxon>Ascomycota</taxon>
        <taxon>Pezizomycotina</taxon>
        <taxon>Eurotiomycetes</taxon>
        <taxon>Eurotiomycetidae</taxon>
        <taxon>Eurotiales</taxon>
        <taxon>Aspergillaceae</taxon>
        <taxon>Penicillium</taxon>
    </lineage>
</organism>